<dbReference type="EMBL" id="QTSX02005702">
    <property type="protein sequence ID" value="KAJ9058895.1"/>
    <property type="molecule type" value="Genomic_DNA"/>
</dbReference>
<gene>
    <name evidence="1" type="ORF">DSO57_1007575</name>
</gene>
<protein>
    <submittedName>
        <fullName evidence="1">Uncharacterized protein</fullName>
    </submittedName>
</protein>
<comment type="caution">
    <text evidence="1">The sequence shown here is derived from an EMBL/GenBank/DDBJ whole genome shotgun (WGS) entry which is preliminary data.</text>
</comment>
<organism evidence="1 2">
    <name type="scientific">Entomophthora muscae</name>
    <dbReference type="NCBI Taxonomy" id="34485"/>
    <lineage>
        <taxon>Eukaryota</taxon>
        <taxon>Fungi</taxon>
        <taxon>Fungi incertae sedis</taxon>
        <taxon>Zoopagomycota</taxon>
        <taxon>Entomophthoromycotina</taxon>
        <taxon>Entomophthoromycetes</taxon>
        <taxon>Entomophthorales</taxon>
        <taxon>Entomophthoraceae</taxon>
        <taxon>Entomophthora</taxon>
    </lineage>
</organism>
<dbReference type="Proteomes" id="UP001165960">
    <property type="component" value="Unassembled WGS sequence"/>
</dbReference>
<evidence type="ECO:0000313" key="1">
    <source>
        <dbReference type="EMBL" id="KAJ9058895.1"/>
    </source>
</evidence>
<evidence type="ECO:0000313" key="2">
    <source>
        <dbReference type="Proteomes" id="UP001165960"/>
    </source>
</evidence>
<keyword evidence="2" id="KW-1185">Reference proteome</keyword>
<accession>A0ACC2S990</accession>
<name>A0ACC2S990_9FUNG</name>
<proteinExistence type="predicted"/>
<sequence length="347" mass="38638">MSEATNDPTITLTSFTGKKCIVHSNYRGQLESVDNYDRISTLGEGTYGLVSLASEMSTGKIRAIKALKEQHGRDLDICVLRETKLLSSLRHPNIIGLYGVLAGSSIKKTYLMMEICQQVAFIGFSFFCLTYFIKDLDRYLRDKKNFLPSFEIRDLFSQLLKGLDFLHRASIIHRDLKPANILLSKDGVLKIADFGMARLLAPQTSGAMTPGVVTLWYRAPELLLSCPDYSYAVDMWSAGCILAELCLKNPVLQGETELGQLHLICDLLGSPTSIDTDHLARIGVTSSTLSMIPKDRPRLMSSKLQKEMTTSAFELLCGLLTWDSIVRYTAHKGLESNFLSGHKALRN</sequence>
<reference evidence="1" key="1">
    <citation type="submission" date="2022-04" db="EMBL/GenBank/DDBJ databases">
        <title>Genome of the entomopathogenic fungus Entomophthora muscae.</title>
        <authorList>
            <person name="Elya C."/>
            <person name="Lovett B.R."/>
            <person name="Lee E."/>
            <person name="Macias A.M."/>
            <person name="Hajek A.E."/>
            <person name="De Bivort B.L."/>
            <person name="Kasson M.T."/>
            <person name="De Fine Licht H.H."/>
            <person name="Stajich J.E."/>
        </authorList>
    </citation>
    <scope>NUCLEOTIDE SEQUENCE</scope>
    <source>
        <strain evidence="1">Berkeley</strain>
    </source>
</reference>